<dbReference type="InterPro" id="IPR002692">
    <property type="entry name" value="S45"/>
</dbReference>
<evidence type="ECO:0000256" key="4">
    <source>
        <dbReference type="ARBA" id="ARBA00023145"/>
    </source>
</evidence>
<evidence type="ECO:0000313" key="7">
    <source>
        <dbReference type="EMBL" id="KAB7705642.1"/>
    </source>
</evidence>
<dbReference type="GO" id="GO:0017000">
    <property type="term" value="P:antibiotic biosynthetic process"/>
    <property type="evidence" value="ECO:0007669"/>
    <property type="project" value="InterPro"/>
</dbReference>
<sequence length="805" mass="92584">MMKPKWLVSIMMIFVLVLPQNIVFAKEHEKAGKVKIIRDQYGVPHLYAKNKKDLYKAYGYVMAKDRLFQLEMFRRGNEGTVSEIFGEEYLLKDEQTRRDGYSDQEIKKMINDLDAESRQLIEQFAEGITLYVDEAVKNPDKKLSKEFHDYKFSPRKWNATDVVRLYMVSMTYFMDNHQELKNAELLAKLEGTYGKEQAANMFDDLVWKNDLEAPTSIQGEEKPANEKESHSSIQSFSPSVIGASEKIVKEREEFVQSSEELGLPLKIGSNAAIVGSKKSKTGNALLLSGPQVGFVAPGFLYEVGLHSPGFDMEGSGFIGYPFIMFGANNHFALSATAGYGNVTDIFEEKLNPKNSSQYLHKGKWRDMEKRTETFMIREENGKKKKVKKTYYRTVHGPVISVDENNHVAYSKSWSFRGTEAQSIQAYMKANWAKNLKEFEQAASEYTMSLNWYYADKKGDIAYYHVGKYPIRSNKIDERFPTPGTGEYDWKGFQSFEKNPQAVNPENGYVVNWNNKPSKDWTNGEYSFYWGKDNRVQQFINGMEAREKVGLEDLNEINYTASFAQLRTHYFKPLLIKALEQNQSANENYPYLIKQLKDWNNLKEDKNNDGYYDAGVAAFFDEWWKSTHDELFTEPLSEFSDLTKVITDHRYGATLAYKILNGEETNYQWTEEDTEQLILESADKALAKFHEEKGTEAEKWRTPIHTMTFGGKSLIGVPHGYGSTTPIIEMNRGSENHYIEMTPRGPEGFNVTPPGQIGFIQKDGTVSKHYEDQLRLYANWEFKPFLFDKKAVNEAAVTVSELKVNR</sequence>
<protein>
    <recommendedName>
        <fullName evidence="9">Penicillin acylase family protein</fullName>
    </recommendedName>
</protein>
<keyword evidence="4" id="KW-0865">Zymogen</keyword>
<dbReference type="Gene3D" id="1.10.439.10">
    <property type="entry name" value="Penicillin Amidohydrolase, domain 1"/>
    <property type="match status" value="1"/>
</dbReference>
<dbReference type="PIRSF" id="PIRSF001227">
    <property type="entry name" value="Pen_acylase"/>
    <property type="match status" value="1"/>
</dbReference>
<accession>A0A6I1FDI7</accession>
<dbReference type="SUPFAM" id="SSF56235">
    <property type="entry name" value="N-terminal nucleophile aminohydrolases (Ntn hydrolases)"/>
    <property type="match status" value="1"/>
</dbReference>
<evidence type="ECO:0000256" key="5">
    <source>
        <dbReference type="PIRSR" id="PIRSR001227-1"/>
    </source>
</evidence>
<dbReference type="Gene3D" id="1.10.287.150">
    <property type="match status" value="1"/>
</dbReference>
<dbReference type="EMBL" id="WEIO01000008">
    <property type="protein sequence ID" value="KAB7705642.1"/>
    <property type="molecule type" value="Genomic_DNA"/>
</dbReference>
<evidence type="ECO:0000256" key="1">
    <source>
        <dbReference type="ARBA" id="ARBA00006586"/>
    </source>
</evidence>
<dbReference type="Gene3D" id="3.60.20.10">
    <property type="entry name" value="Glutamine Phosphoribosylpyrophosphate, subunit 1, domain 1"/>
    <property type="match status" value="1"/>
</dbReference>
<proteinExistence type="inferred from homology"/>
<dbReference type="Gene3D" id="1.10.1400.10">
    <property type="match status" value="1"/>
</dbReference>
<keyword evidence="8" id="KW-1185">Reference proteome</keyword>
<feature type="binding site" evidence="6">
    <location>
        <position position="344"/>
    </location>
    <ligand>
        <name>Ca(2+)</name>
        <dbReference type="ChEBI" id="CHEBI:29108"/>
    </ligand>
</feature>
<evidence type="ECO:0000256" key="6">
    <source>
        <dbReference type="PIRSR" id="PIRSR001227-2"/>
    </source>
</evidence>
<dbReference type="InterPro" id="IPR029055">
    <property type="entry name" value="Ntn_hydrolases_N"/>
</dbReference>
<dbReference type="RefSeq" id="WP_152153008.1">
    <property type="nucleotide sequence ID" value="NZ_WEIO01000008.1"/>
</dbReference>
<evidence type="ECO:0008006" key="9">
    <source>
        <dbReference type="Google" id="ProtNLM"/>
    </source>
</evidence>
<evidence type="ECO:0000256" key="3">
    <source>
        <dbReference type="ARBA" id="ARBA00022801"/>
    </source>
</evidence>
<feature type="active site" description="Nucleophile" evidence="5">
    <location>
        <position position="269"/>
    </location>
</feature>
<evidence type="ECO:0000256" key="2">
    <source>
        <dbReference type="ARBA" id="ARBA00022729"/>
    </source>
</evidence>
<dbReference type="PANTHER" id="PTHR34218:SF3">
    <property type="entry name" value="ACYL-HOMOSERINE LACTONE ACYLASE PVDQ"/>
    <property type="match status" value="1"/>
</dbReference>
<dbReference type="Pfam" id="PF01804">
    <property type="entry name" value="Penicil_amidase"/>
    <property type="match status" value="1"/>
</dbReference>
<comment type="similarity">
    <text evidence="1">Belongs to the peptidase S45 family.</text>
</comment>
<keyword evidence="3" id="KW-0378">Hydrolase</keyword>
<dbReference type="GO" id="GO:0046872">
    <property type="term" value="F:metal ion binding"/>
    <property type="evidence" value="ECO:0007669"/>
    <property type="project" value="UniProtKB-KW"/>
</dbReference>
<dbReference type="AlphaFoldDB" id="A0A6I1FDI7"/>
<dbReference type="Proteomes" id="UP000429595">
    <property type="component" value="Unassembled WGS sequence"/>
</dbReference>
<keyword evidence="6" id="KW-0106">Calcium</keyword>
<feature type="binding site" evidence="6">
    <location>
        <position position="179"/>
    </location>
    <ligand>
        <name>Ca(2+)</name>
        <dbReference type="ChEBI" id="CHEBI:29108"/>
    </ligand>
</feature>
<evidence type="ECO:0000313" key="8">
    <source>
        <dbReference type="Proteomes" id="UP000429595"/>
    </source>
</evidence>
<dbReference type="PANTHER" id="PTHR34218">
    <property type="entry name" value="PEPTIDASE S45 PENICILLIN AMIDASE"/>
    <property type="match status" value="1"/>
</dbReference>
<gene>
    <name evidence="7" type="ORF">F9802_14030</name>
</gene>
<keyword evidence="2" id="KW-0732">Signal</keyword>
<name>A0A6I1FDI7_9BACI</name>
<dbReference type="InterPro" id="IPR023343">
    <property type="entry name" value="Penicillin_amidase_dom1"/>
</dbReference>
<comment type="cofactor">
    <cofactor evidence="6">
        <name>Ca(2+)</name>
        <dbReference type="ChEBI" id="CHEBI:29108"/>
    </cofactor>
    <text evidence="6">Binds 1 Ca(2+) ion per dimer.</text>
</comment>
<keyword evidence="6" id="KW-0479">Metal-binding</keyword>
<dbReference type="Gene3D" id="2.30.120.10">
    <property type="match status" value="1"/>
</dbReference>
<comment type="caution">
    <text evidence="7">The sequence shown here is derived from an EMBL/GenBank/DDBJ whole genome shotgun (WGS) entry which is preliminary data.</text>
</comment>
<dbReference type="GO" id="GO:0016811">
    <property type="term" value="F:hydrolase activity, acting on carbon-nitrogen (but not peptide) bonds, in linear amides"/>
    <property type="evidence" value="ECO:0007669"/>
    <property type="project" value="InterPro"/>
</dbReference>
<organism evidence="7 8">
    <name type="scientific">Bacillus aerolatus</name>
    <dbReference type="NCBI Taxonomy" id="2653354"/>
    <lineage>
        <taxon>Bacteria</taxon>
        <taxon>Bacillati</taxon>
        <taxon>Bacillota</taxon>
        <taxon>Bacilli</taxon>
        <taxon>Bacillales</taxon>
        <taxon>Bacillaceae</taxon>
        <taxon>Bacillus</taxon>
    </lineage>
</organism>
<dbReference type="InterPro" id="IPR014395">
    <property type="entry name" value="Pen/GL7ACA/AHL_acylase"/>
</dbReference>
<dbReference type="InterPro" id="IPR043147">
    <property type="entry name" value="Penicillin_amidase_A-knob"/>
</dbReference>
<dbReference type="InterPro" id="IPR043146">
    <property type="entry name" value="Penicillin_amidase_N_B-knob"/>
</dbReference>
<reference evidence="7 8" key="1">
    <citation type="submission" date="2019-10" db="EMBL/GenBank/DDBJ databases">
        <title>Bacillus aerolatum sp. nov., isolated from bioaerosol of sport playgrounds.</title>
        <authorList>
            <person name="Chen P."/>
            <person name="Zhang G."/>
        </authorList>
    </citation>
    <scope>NUCLEOTIDE SEQUENCE [LARGE SCALE GENOMIC DNA]</scope>
    <source>
        <strain evidence="7 8">CX253</strain>
    </source>
</reference>